<sequence>MVVLVVLGGVYASAKLKLELLPNVQNPVISVTTTMPGATPQSTQDEISSKIDNQVRSLAYVKNVKTQSIQNASIVTVEYENNTDMDKAEEQLKKEIDKIKFKDEVGQPELRRNSMDAFPVLAYSFSNKENDLKKVTKVLNEQLIPKLQTVDGVQNAQLNGQTNREITLKFKQNELEKYGLTADDVENYLKTATRTTPLGLFQFGDKDKSIVVDGQYQSVDAFKNINIPLTLAGGQGESQSQSDNKQNSAMSDVNQASPQQNSKASASNNISGMPTAKLGDLADITVGDVRTSISKTNGKDAVNLQITKAQDANTVQVAKDVQRKIDTFVDENKDFNVTKTMDTAKPVEKSLYTMVEKASLGTIVAIIVILLFLRNIRTTAISIISIPLSLLMALIALKLSDVSLNILTLGALTVAIGRVIDDSIVVVENIYRTINRFRRTTKR</sequence>
<dbReference type="PANTHER" id="PTHR32063">
    <property type="match status" value="1"/>
</dbReference>
<feature type="transmembrane region" description="Helical" evidence="2">
    <location>
        <begin position="351"/>
        <end position="373"/>
    </location>
</feature>
<dbReference type="PRINTS" id="PR00702">
    <property type="entry name" value="ACRIFLAVINRP"/>
</dbReference>
<feature type="compositionally biased region" description="Polar residues" evidence="1">
    <location>
        <begin position="237"/>
        <end position="272"/>
    </location>
</feature>
<dbReference type="Proteomes" id="UP000254502">
    <property type="component" value="Unassembled WGS sequence"/>
</dbReference>
<feature type="transmembrane region" description="Helical" evidence="2">
    <location>
        <begin position="380"/>
        <end position="400"/>
    </location>
</feature>
<dbReference type="Gene3D" id="3.30.70.1320">
    <property type="entry name" value="Multidrug efflux transporter AcrB pore domain like"/>
    <property type="match status" value="2"/>
</dbReference>
<dbReference type="AlphaFoldDB" id="A0A380DRZ4"/>
<dbReference type="SUPFAM" id="SSF82714">
    <property type="entry name" value="Multidrug efflux transporter AcrB TolC docking domain, DN and DC subdomains"/>
    <property type="match status" value="1"/>
</dbReference>
<feature type="region of interest" description="Disordered" evidence="1">
    <location>
        <begin position="233"/>
        <end position="272"/>
    </location>
</feature>
<organism evidence="3 4">
    <name type="scientific">Staphylococcus aureus</name>
    <dbReference type="NCBI Taxonomy" id="1280"/>
    <lineage>
        <taxon>Bacteria</taxon>
        <taxon>Bacillati</taxon>
        <taxon>Bacillota</taxon>
        <taxon>Bacilli</taxon>
        <taxon>Bacillales</taxon>
        <taxon>Staphylococcaceae</taxon>
        <taxon>Staphylococcus</taxon>
    </lineage>
</organism>
<dbReference type="SUPFAM" id="SSF82693">
    <property type="entry name" value="Multidrug efflux transporter AcrB pore domain, PN1, PN2, PC1 and PC2 subdomains"/>
    <property type="match status" value="2"/>
</dbReference>
<keyword evidence="2" id="KW-1133">Transmembrane helix</keyword>
<dbReference type="Pfam" id="PF00873">
    <property type="entry name" value="ACR_tran"/>
    <property type="match status" value="2"/>
</dbReference>
<dbReference type="InterPro" id="IPR027463">
    <property type="entry name" value="AcrB_DN_DC_subdom"/>
</dbReference>
<gene>
    <name evidence="3" type="primary">swrC_1</name>
    <name evidence="3" type="ORF">NCTC5664_01644</name>
</gene>
<dbReference type="Gene3D" id="3.30.2090.10">
    <property type="entry name" value="Multidrug efflux transporter AcrB TolC docking domain, DN and DC subdomains"/>
    <property type="match status" value="2"/>
</dbReference>
<evidence type="ECO:0000256" key="2">
    <source>
        <dbReference type="SAM" id="Phobius"/>
    </source>
</evidence>
<dbReference type="PANTHER" id="PTHR32063:SF0">
    <property type="entry name" value="SWARMING MOTILITY PROTEIN SWRC"/>
    <property type="match status" value="1"/>
</dbReference>
<dbReference type="GO" id="GO:0042910">
    <property type="term" value="F:xenobiotic transmembrane transporter activity"/>
    <property type="evidence" value="ECO:0007669"/>
    <property type="project" value="TreeGrafter"/>
</dbReference>
<dbReference type="EMBL" id="UHAQ01000002">
    <property type="protein sequence ID" value="SUK48043.1"/>
    <property type="molecule type" value="Genomic_DNA"/>
</dbReference>
<proteinExistence type="predicted"/>
<keyword evidence="2" id="KW-0472">Membrane</keyword>
<dbReference type="GO" id="GO:0005886">
    <property type="term" value="C:plasma membrane"/>
    <property type="evidence" value="ECO:0007669"/>
    <property type="project" value="TreeGrafter"/>
</dbReference>
<evidence type="ECO:0000313" key="3">
    <source>
        <dbReference type="EMBL" id="SUK48043.1"/>
    </source>
</evidence>
<evidence type="ECO:0000313" key="4">
    <source>
        <dbReference type="Proteomes" id="UP000254502"/>
    </source>
</evidence>
<dbReference type="Gene3D" id="3.30.70.1430">
    <property type="entry name" value="Multidrug efflux transporter AcrB pore domain"/>
    <property type="match status" value="1"/>
</dbReference>
<reference evidence="3 4" key="1">
    <citation type="submission" date="2018-06" db="EMBL/GenBank/DDBJ databases">
        <authorList>
            <consortium name="Pathogen Informatics"/>
            <person name="Doyle S."/>
        </authorList>
    </citation>
    <scope>NUCLEOTIDE SEQUENCE [LARGE SCALE GENOMIC DNA]</scope>
    <source>
        <strain evidence="3 4">NCTC5664</strain>
    </source>
</reference>
<dbReference type="InterPro" id="IPR001036">
    <property type="entry name" value="Acrflvin-R"/>
</dbReference>
<name>A0A380DRZ4_STAAU</name>
<dbReference type="SUPFAM" id="SSF82866">
    <property type="entry name" value="Multidrug efflux transporter AcrB transmembrane domain"/>
    <property type="match status" value="1"/>
</dbReference>
<accession>A0A380DRZ4</accession>
<protein>
    <submittedName>
        <fullName evidence="3">RND multidrug efflux transporter Acriflavin resistance protein</fullName>
    </submittedName>
</protein>
<dbReference type="Gene3D" id="1.20.1640.10">
    <property type="entry name" value="Multidrug efflux transporter AcrB transmembrane domain"/>
    <property type="match status" value="2"/>
</dbReference>
<keyword evidence="2" id="KW-0812">Transmembrane</keyword>
<evidence type="ECO:0000256" key="1">
    <source>
        <dbReference type="SAM" id="MobiDB-lite"/>
    </source>
</evidence>
<feature type="transmembrane region" description="Helical" evidence="2">
    <location>
        <begin position="406"/>
        <end position="431"/>
    </location>
</feature>